<evidence type="ECO:0000256" key="9">
    <source>
        <dbReference type="ARBA" id="ARBA00047937"/>
    </source>
</evidence>
<keyword evidence="5 10" id="KW-0547">Nucleotide-binding</keyword>
<evidence type="ECO:0000256" key="7">
    <source>
        <dbReference type="ARBA" id="ARBA00022917"/>
    </source>
</evidence>
<dbReference type="SUPFAM" id="SSF109604">
    <property type="entry name" value="HD-domain/PDEase-like"/>
    <property type="match status" value="1"/>
</dbReference>
<comment type="similarity">
    <text evidence="2 10">Belongs to the class-II aminoacyl-tRNA synthetase family.</text>
</comment>
<dbReference type="Pfam" id="PF02092">
    <property type="entry name" value="tRNA_synt_2f"/>
    <property type="match status" value="1"/>
</dbReference>
<dbReference type="PROSITE" id="PS50861">
    <property type="entry name" value="AA_TRNA_LIGASE_II_GLYAB"/>
    <property type="match status" value="1"/>
</dbReference>
<proteinExistence type="inferred from homology"/>
<dbReference type="HAMAP" id="MF_00255">
    <property type="entry name" value="Gly_tRNA_synth_beta"/>
    <property type="match status" value="1"/>
</dbReference>
<evidence type="ECO:0000256" key="10">
    <source>
        <dbReference type="HAMAP-Rule" id="MF_00255"/>
    </source>
</evidence>
<dbReference type="NCBIfam" id="TIGR00211">
    <property type="entry name" value="glyS"/>
    <property type="match status" value="1"/>
</dbReference>
<evidence type="ECO:0000256" key="2">
    <source>
        <dbReference type="ARBA" id="ARBA00008226"/>
    </source>
</evidence>
<accession>A0A8J4GZB3</accession>
<dbReference type="GO" id="GO:0006420">
    <property type="term" value="P:arginyl-tRNA aminoacylation"/>
    <property type="evidence" value="ECO:0007669"/>
    <property type="project" value="InterPro"/>
</dbReference>
<keyword evidence="6 10" id="KW-0067">ATP-binding</keyword>
<keyword evidence="4 10" id="KW-0436">Ligase</keyword>
<dbReference type="AlphaFoldDB" id="A0A8J4GZB3"/>
<keyword evidence="8 10" id="KW-0030">Aminoacyl-tRNA synthetase</keyword>
<dbReference type="EC" id="6.1.1.14" evidence="10"/>
<dbReference type="PANTHER" id="PTHR30075:SF2">
    <property type="entry name" value="GLYCINE--TRNA LIGASE, CHLOROPLASTIC_MITOCHONDRIAL 2"/>
    <property type="match status" value="1"/>
</dbReference>
<dbReference type="Pfam" id="PF05746">
    <property type="entry name" value="DALR_1"/>
    <property type="match status" value="1"/>
</dbReference>
<dbReference type="RefSeq" id="WP_213410626.1">
    <property type="nucleotide sequence ID" value="NZ_BOVK01000011.1"/>
</dbReference>
<keyword evidence="13" id="KW-1185">Reference proteome</keyword>
<evidence type="ECO:0000313" key="13">
    <source>
        <dbReference type="Proteomes" id="UP000677918"/>
    </source>
</evidence>
<reference evidence="12" key="1">
    <citation type="submission" date="2021-04" db="EMBL/GenBank/DDBJ databases">
        <title>Draft genome sequence of Xylanibacillus composti strain K13.</title>
        <authorList>
            <person name="Uke A."/>
            <person name="Chhe C."/>
            <person name="Baramee S."/>
            <person name="Kosugi A."/>
        </authorList>
    </citation>
    <scope>NUCLEOTIDE SEQUENCE</scope>
    <source>
        <strain evidence="12">K13</strain>
    </source>
</reference>
<evidence type="ECO:0000256" key="5">
    <source>
        <dbReference type="ARBA" id="ARBA00022741"/>
    </source>
</evidence>
<dbReference type="PRINTS" id="PR01045">
    <property type="entry name" value="TRNASYNTHGB"/>
</dbReference>
<comment type="subcellular location">
    <subcellularLocation>
        <location evidence="1 10">Cytoplasm</location>
    </subcellularLocation>
</comment>
<comment type="caution">
    <text evidence="12">The sequence shown here is derived from an EMBL/GenBank/DDBJ whole genome shotgun (WGS) entry which is preliminary data.</text>
</comment>
<sequence>MSANHLLIEIGMEEVPARFIRGAADQFRHKFEGWLQEARIAYGTLSSYATPRRLALLVTDVAEKQEDLSEEVKGPSKKIALDDQGEWSKAALGFARGQGVSPAQLYMKDLDGVEYVFARKESAGATTAGLLPAAVTSIVTSMTFPKNMRWGAHELKYVRPIRWMTVLYGAEVVPLDIAGVQSGRLTRGHRTLGGEIELGSASEYADKLRGQFVMVDVEERKQAILDQLARMAQERGWNIPIQDDLLEEVLFLVEWPTALSGSFDASFLQIPQEVLITSMREHQRYFPVLDMEGKLLPHFVTVRNGDDASLEQVAKGNEKVLRARLSDAKFFYQEDQKLSIASALERLEKIVYHEELGTVGDKVRRIVAIAGRLAKKLEAEDKTAAVIQRAAEICKFDLVTQMVYEFPELQGVMGEDYARKAGESEEVAVAINEHYQPRFAGDDAPASLAGAIVGLADKLDTLVGCFSIHIIPTGSQDPYALRRNASGIVQILLKHELPLELTDLFDAAIAVYQSGELKRNEAELRKDLLDFFKLRVKHVLSERTRYDVADAVLESGLGLLHVTVGKADALQNFVGDAANKETLDSFVRVMNLAGKADSDRFDSAVFAEDVERELLQAWEQSRSKLDDALRAGECKQALAQLSELREPITRYFDSVMVMVEDEKLRNSRLGFLRAMANDLLRYADFTKVVW</sequence>
<gene>
    <name evidence="10 12" type="primary">glyS</name>
    <name evidence="12" type="ORF">XYCOK13_08320</name>
</gene>
<dbReference type="InterPro" id="IPR008909">
    <property type="entry name" value="DALR_anticod-bd"/>
</dbReference>
<organism evidence="12 13">
    <name type="scientific">Xylanibacillus composti</name>
    <dbReference type="NCBI Taxonomy" id="1572762"/>
    <lineage>
        <taxon>Bacteria</taxon>
        <taxon>Bacillati</taxon>
        <taxon>Bacillota</taxon>
        <taxon>Bacilli</taxon>
        <taxon>Bacillales</taxon>
        <taxon>Paenibacillaceae</taxon>
        <taxon>Xylanibacillus</taxon>
    </lineage>
</organism>
<name>A0A8J4GZB3_9BACL</name>
<keyword evidence="7 10" id="KW-0648">Protein biosynthesis</keyword>
<evidence type="ECO:0000256" key="1">
    <source>
        <dbReference type="ARBA" id="ARBA00004496"/>
    </source>
</evidence>
<feature type="domain" description="DALR anticodon binding" evidence="11">
    <location>
        <begin position="587"/>
        <end position="677"/>
    </location>
</feature>
<evidence type="ECO:0000256" key="3">
    <source>
        <dbReference type="ARBA" id="ARBA00022490"/>
    </source>
</evidence>
<dbReference type="InterPro" id="IPR015944">
    <property type="entry name" value="Gly-tRNA-synth_bsu"/>
</dbReference>
<dbReference type="InterPro" id="IPR006194">
    <property type="entry name" value="Gly-tRNA-synth_heterodimer"/>
</dbReference>
<keyword evidence="3 10" id="KW-0963">Cytoplasm</keyword>
<evidence type="ECO:0000256" key="4">
    <source>
        <dbReference type="ARBA" id="ARBA00022598"/>
    </source>
</evidence>
<dbReference type="GO" id="GO:0005829">
    <property type="term" value="C:cytosol"/>
    <property type="evidence" value="ECO:0007669"/>
    <property type="project" value="TreeGrafter"/>
</dbReference>
<dbReference type="PANTHER" id="PTHR30075">
    <property type="entry name" value="GLYCYL-TRNA SYNTHETASE"/>
    <property type="match status" value="1"/>
</dbReference>
<evidence type="ECO:0000313" key="12">
    <source>
        <dbReference type="EMBL" id="GIQ68008.1"/>
    </source>
</evidence>
<evidence type="ECO:0000256" key="6">
    <source>
        <dbReference type="ARBA" id="ARBA00022840"/>
    </source>
</evidence>
<evidence type="ECO:0000256" key="8">
    <source>
        <dbReference type="ARBA" id="ARBA00023146"/>
    </source>
</evidence>
<comment type="catalytic activity">
    <reaction evidence="9 10">
        <text>tRNA(Gly) + glycine + ATP = glycyl-tRNA(Gly) + AMP + diphosphate</text>
        <dbReference type="Rhea" id="RHEA:16013"/>
        <dbReference type="Rhea" id="RHEA-COMP:9664"/>
        <dbReference type="Rhea" id="RHEA-COMP:9683"/>
        <dbReference type="ChEBI" id="CHEBI:30616"/>
        <dbReference type="ChEBI" id="CHEBI:33019"/>
        <dbReference type="ChEBI" id="CHEBI:57305"/>
        <dbReference type="ChEBI" id="CHEBI:78442"/>
        <dbReference type="ChEBI" id="CHEBI:78522"/>
        <dbReference type="ChEBI" id="CHEBI:456215"/>
        <dbReference type="EC" id="6.1.1.14"/>
    </reaction>
</comment>
<dbReference type="Proteomes" id="UP000677918">
    <property type="component" value="Unassembled WGS sequence"/>
</dbReference>
<dbReference type="GO" id="GO:0006426">
    <property type="term" value="P:glycyl-tRNA aminoacylation"/>
    <property type="evidence" value="ECO:0007669"/>
    <property type="project" value="UniProtKB-UniRule"/>
</dbReference>
<protein>
    <recommendedName>
        <fullName evidence="10">Glycine--tRNA ligase beta subunit</fullName>
        <ecNumber evidence="10">6.1.1.14</ecNumber>
    </recommendedName>
    <alternativeName>
        <fullName evidence="10">Glycyl-tRNA synthetase beta subunit</fullName>
        <shortName evidence="10">GlyRS</shortName>
    </alternativeName>
</protein>
<dbReference type="GO" id="GO:0004820">
    <property type="term" value="F:glycine-tRNA ligase activity"/>
    <property type="evidence" value="ECO:0007669"/>
    <property type="project" value="UniProtKB-UniRule"/>
</dbReference>
<dbReference type="EMBL" id="BOVK01000011">
    <property type="protein sequence ID" value="GIQ68008.1"/>
    <property type="molecule type" value="Genomic_DNA"/>
</dbReference>
<dbReference type="GO" id="GO:0005524">
    <property type="term" value="F:ATP binding"/>
    <property type="evidence" value="ECO:0007669"/>
    <property type="project" value="UniProtKB-UniRule"/>
</dbReference>
<dbReference type="GO" id="GO:0004814">
    <property type="term" value="F:arginine-tRNA ligase activity"/>
    <property type="evidence" value="ECO:0007669"/>
    <property type="project" value="InterPro"/>
</dbReference>
<evidence type="ECO:0000259" key="11">
    <source>
        <dbReference type="Pfam" id="PF05746"/>
    </source>
</evidence>
<comment type="subunit">
    <text evidence="10">Tetramer of two alpha and two beta subunits.</text>
</comment>